<proteinExistence type="predicted"/>
<accession>A0ABP9HLP4</accession>
<dbReference type="CDD" id="cd03416">
    <property type="entry name" value="CbiX_SirB_N"/>
    <property type="match status" value="1"/>
</dbReference>
<keyword evidence="2" id="KW-0456">Lyase</keyword>
<evidence type="ECO:0000256" key="2">
    <source>
        <dbReference type="ARBA" id="ARBA00023239"/>
    </source>
</evidence>
<dbReference type="InterPro" id="IPR002762">
    <property type="entry name" value="CbiX-like"/>
</dbReference>
<evidence type="ECO:0000256" key="1">
    <source>
        <dbReference type="ARBA" id="ARBA00022723"/>
    </source>
</evidence>
<reference evidence="4" key="1">
    <citation type="journal article" date="2019" name="Int. J. Syst. Evol. Microbiol.">
        <title>The Global Catalogue of Microorganisms (GCM) 10K type strain sequencing project: providing services to taxonomists for standard genome sequencing and annotation.</title>
        <authorList>
            <consortium name="The Broad Institute Genomics Platform"/>
            <consortium name="The Broad Institute Genome Sequencing Center for Infectious Disease"/>
            <person name="Wu L."/>
            <person name="Ma J."/>
        </authorList>
    </citation>
    <scope>NUCLEOTIDE SEQUENCE [LARGE SCALE GENOMIC DNA]</scope>
    <source>
        <strain evidence="4">JCM 17986</strain>
    </source>
</reference>
<dbReference type="Gene3D" id="3.40.50.1400">
    <property type="match status" value="2"/>
</dbReference>
<evidence type="ECO:0000313" key="4">
    <source>
        <dbReference type="Proteomes" id="UP001500466"/>
    </source>
</evidence>
<comment type="caution">
    <text evidence="3">The sequence shown here is derived from an EMBL/GenBank/DDBJ whole genome shotgun (WGS) entry which is preliminary data.</text>
</comment>
<dbReference type="SUPFAM" id="SSF53800">
    <property type="entry name" value="Chelatase"/>
    <property type="match status" value="1"/>
</dbReference>
<name>A0ABP9HLP4_9ACTN</name>
<dbReference type="Proteomes" id="UP001500466">
    <property type="component" value="Unassembled WGS sequence"/>
</dbReference>
<dbReference type="RefSeq" id="WP_345677407.1">
    <property type="nucleotide sequence ID" value="NZ_BAABHS010000015.1"/>
</dbReference>
<gene>
    <name evidence="3" type="ORF">GCM10023205_44940</name>
</gene>
<dbReference type="PANTHER" id="PTHR33542">
    <property type="entry name" value="SIROHYDROCHLORIN FERROCHELATASE, CHLOROPLASTIC"/>
    <property type="match status" value="1"/>
</dbReference>
<sequence length="262" mass="26588">MNPTFGTHGDPGSPGPPALLAIAHGSRDPRHAEAVGALAARVRALRPGLRVEVAYLDHCGPRVPDALAALAADGFREAAAVPLLLSSAYHAKHDVPAMLAAGRQLRLEVRQTPALGPHPLLVTAMERRLADAGVAAGDPRYGIVLASAGSTDAAANAALTGVARTWRRTGWAAVATAYAASGSPSVADAVAALRRGGAERVAVASYLLAPGFLPDRIAAQAAAAEADATSTTLADTPELAALVLRRHEAATARTAAAARRTA</sequence>
<keyword evidence="4" id="KW-1185">Reference proteome</keyword>
<dbReference type="PANTHER" id="PTHR33542:SF5">
    <property type="entry name" value="FERROCHELATASE CHE1"/>
    <property type="match status" value="1"/>
</dbReference>
<evidence type="ECO:0000313" key="3">
    <source>
        <dbReference type="EMBL" id="GAA4973460.1"/>
    </source>
</evidence>
<dbReference type="EMBL" id="BAABHS010000015">
    <property type="protein sequence ID" value="GAA4973460.1"/>
    <property type="molecule type" value="Genomic_DNA"/>
</dbReference>
<protein>
    <submittedName>
        <fullName evidence="3">Sirohydrochlorin chelatase</fullName>
    </submittedName>
</protein>
<dbReference type="Pfam" id="PF01903">
    <property type="entry name" value="CbiX"/>
    <property type="match status" value="2"/>
</dbReference>
<organism evidence="3 4">
    <name type="scientific">Yinghuangia aomiensis</name>
    <dbReference type="NCBI Taxonomy" id="676205"/>
    <lineage>
        <taxon>Bacteria</taxon>
        <taxon>Bacillati</taxon>
        <taxon>Actinomycetota</taxon>
        <taxon>Actinomycetes</taxon>
        <taxon>Kitasatosporales</taxon>
        <taxon>Streptomycetaceae</taxon>
        <taxon>Yinghuangia</taxon>
    </lineage>
</organism>
<keyword evidence="1" id="KW-0479">Metal-binding</keyword>
<dbReference type="InterPro" id="IPR050963">
    <property type="entry name" value="Sirohydro_Cobaltochel/CbiX"/>
</dbReference>